<dbReference type="InterPro" id="IPR011990">
    <property type="entry name" value="TPR-like_helical_dom_sf"/>
</dbReference>
<evidence type="ECO:0000256" key="8">
    <source>
        <dbReference type="PROSITE-ProRule" id="PRU00339"/>
    </source>
</evidence>
<dbReference type="GO" id="GO:0005829">
    <property type="term" value="C:cytosol"/>
    <property type="evidence" value="ECO:0007669"/>
    <property type="project" value="TreeGrafter"/>
</dbReference>
<evidence type="ECO:0000256" key="1">
    <source>
        <dbReference type="ARBA" id="ARBA00004275"/>
    </source>
</evidence>
<evidence type="ECO:0000256" key="3">
    <source>
        <dbReference type="ARBA" id="ARBA00005348"/>
    </source>
</evidence>
<comment type="subcellular location">
    <subcellularLocation>
        <location evidence="2">Cytoplasm</location>
    </subcellularLocation>
    <subcellularLocation>
        <location evidence="1">Peroxisome</location>
    </subcellularLocation>
</comment>
<dbReference type="PROSITE" id="PS50005">
    <property type="entry name" value="TPR"/>
    <property type="match status" value="2"/>
</dbReference>
<feature type="repeat" description="TPR" evidence="8">
    <location>
        <begin position="363"/>
        <end position="396"/>
    </location>
</feature>
<dbReference type="EMBL" id="BRXW01000064">
    <property type="protein sequence ID" value="GMI03861.1"/>
    <property type="molecule type" value="Genomic_DNA"/>
</dbReference>
<dbReference type="GO" id="GO:0016560">
    <property type="term" value="P:protein import into peroxisome matrix, docking"/>
    <property type="evidence" value="ECO:0007669"/>
    <property type="project" value="TreeGrafter"/>
</dbReference>
<organism evidence="9 10">
    <name type="scientific">Triparma laevis f. longispina</name>
    <dbReference type="NCBI Taxonomy" id="1714387"/>
    <lineage>
        <taxon>Eukaryota</taxon>
        <taxon>Sar</taxon>
        <taxon>Stramenopiles</taxon>
        <taxon>Ochrophyta</taxon>
        <taxon>Bolidophyceae</taxon>
        <taxon>Parmales</taxon>
        <taxon>Triparmaceae</taxon>
        <taxon>Triparma</taxon>
    </lineage>
</organism>
<gene>
    <name evidence="9" type="ORF">TrLO_g11406</name>
</gene>
<evidence type="ECO:0000256" key="2">
    <source>
        <dbReference type="ARBA" id="ARBA00004496"/>
    </source>
</evidence>
<keyword evidence="10" id="KW-1185">Reference proteome</keyword>
<comment type="similarity">
    <text evidence="3">Belongs to the peroxisomal targeting signal receptor family.</text>
</comment>
<protein>
    <recommendedName>
        <fullName evidence="11">Peroxin-5</fullName>
    </recommendedName>
</protein>
<comment type="caution">
    <text evidence="9">The sequence shown here is derived from an EMBL/GenBank/DDBJ whole genome shotgun (WGS) entry which is preliminary data.</text>
</comment>
<dbReference type="SUPFAM" id="SSF48452">
    <property type="entry name" value="TPR-like"/>
    <property type="match status" value="1"/>
</dbReference>
<feature type="repeat" description="TPR" evidence="8">
    <location>
        <begin position="397"/>
        <end position="430"/>
    </location>
</feature>
<dbReference type="InterPro" id="IPR019734">
    <property type="entry name" value="TPR_rpt"/>
</dbReference>
<keyword evidence="7" id="KW-0576">Peroxisome</keyword>
<dbReference type="PANTHER" id="PTHR10130:SF0">
    <property type="entry name" value="GH08708P"/>
    <property type="match status" value="1"/>
</dbReference>
<dbReference type="PANTHER" id="PTHR10130">
    <property type="entry name" value="PEROXISOMAL TARGETING SIGNAL 1 RECEPTOR PEX5"/>
    <property type="match status" value="1"/>
</dbReference>
<evidence type="ECO:0000256" key="5">
    <source>
        <dbReference type="ARBA" id="ARBA00022737"/>
    </source>
</evidence>
<dbReference type="Gene3D" id="1.25.40.10">
    <property type="entry name" value="Tetratricopeptide repeat domain"/>
    <property type="match status" value="1"/>
</dbReference>
<evidence type="ECO:0000256" key="6">
    <source>
        <dbReference type="ARBA" id="ARBA00022803"/>
    </source>
</evidence>
<dbReference type="GO" id="GO:0005778">
    <property type="term" value="C:peroxisomal membrane"/>
    <property type="evidence" value="ECO:0007669"/>
    <property type="project" value="TreeGrafter"/>
</dbReference>
<dbReference type="Proteomes" id="UP001165122">
    <property type="component" value="Unassembled WGS sequence"/>
</dbReference>
<accession>A0A9W7CCW5</accession>
<reference evidence="10" key="1">
    <citation type="journal article" date="2023" name="Commun. Biol.">
        <title>Genome analysis of Parmales, the sister group of diatoms, reveals the evolutionary specialization of diatoms from phago-mixotrophs to photoautotrophs.</title>
        <authorList>
            <person name="Ban H."/>
            <person name="Sato S."/>
            <person name="Yoshikawa S."/>
            <person name="Yamada K."/>
            <person name="Nakamura Y."/>
            <person name="Ichinomiya M."/>
            <person name="Sato N."/>
            <person name="Blanc-Mathieu R."/>
            <person name="Endo H."/>
            <person name="Kuwata A."/>
            <person name="Ogata H."/>
        </authorList>
    </citation>
    <scope>NUCLEOTIDE SEQUENCE [LARGE SCALE GENOMIC DNA]</scope>
    <source>
        <strain evidence="10">NIES 3700</strain>
    </source>
</reference>
<evidence type="ECO:0008006" key="11">
    <source>
        <dbReference type="Google" id="ProtNLM"/>
    </source>
</evidence>
<keyword evidence="6 8" id="KW-0802">TPR repeat</keyword>
<evidence type="ECO:0000313" key="10">
    <source>
        <dbReference type="Proteomes" id="UP001165122"/>
    </source>
</evidence>
<name>A0A9W7CCW5_9STRA</name>
<keyword evidence="5" id="KW-0677">Repeat</keyword>
<evidence type="ECO:0000313" key="9">
    <source>
        <dbReference type="EMBL" id="GMI03861.1"/>
    </source>
</evidence>
<dbReference type="Pfam" id="PF14559">
    <property type="entry name" value="TPR_19"/>
    <property type="match status" value="1"/>
</dbReference>
<dbReference type="PROSITE" id="PS50293">
    <property type="entry name" value="TPR_REGION"/>
    <property type="match status" value="1"/>
</dbReference>
<evidence type="ECO:0000256" key="4">
    <source>
        <dbReference type="ARBA" id="ARBA00022490"/>
    </source>
</evidence>
<dbReference type="InterPro" id="IPR024111">
    <property type="entry name" value="PEX5/PEX5L"/>
</dbReference>
<sequence length="468" mass="52173">MASCNADGFTLDALSSTTQSSTAPISSLASNLINTLNVQPQIRSGDDMTLGTVPTQNVGGMKEVWGSPEVQQQQGGMSLASPASRQQGGQGIVRNPQMESQALITQNALQMSTLNSLKSSHAHRSELIEKEHAEFKLKQSQKLNSNLELEKEWNDLDSKLGGVTMEELSKAWAEAEDSRDNEVREFGVEQPRSYNFVNTFSSLDTNIDYFALGVQEFDLGNLKPAIQNFEAAIKIDNTLSAAWSYLGRSHAESDSDTSAIICFENGCLHDCYDLDLLLSLSVSYVNEGDDIRSSRSLKGWVKNNPDYAGIQESDNVKEMLENCLKIRETPELLQALGVLYNTSREWDKAVSVLSRAAEINPGYEVFNKLGATLANAGRSGEALEYYKKALQIKPRYGRCWLNLAISHSNLRDYEEASRCYLQVISLNEDAVHCWGYLRLSLTCLERWDLLEKAGRHDLESFRDEFDFV</sequence>
<dbReference type="AlphaFoldDB" id="A0A9W7CCW5"/>
<keyword evidence="4" id="KW-0963">Cytoplasm</keyword>
<dbReference type="GO" id="GO:0005052">
    <property type="term" value="F:peroxisome matrix targeting signal-1 binding"/>
    <property type="evidence" value="ECO:0007669"/>
    <property type="project" value="TreeGrafter"/>
</dbReference>
<proteinExistence type="inferred from homology"/>
<dbReference type="OrthoDB" id="10006023at2759"/>
<dbReference type="SMART" id="SM00028">
    <property type="entry name" value="TPR"/>
    <property type="match status" value="4"/>
</dbReference>
<evidence type="ECO:0000256" key="7">
    <source>
        <dbReference type="ARBA" id="ARBA00023140"/>
    </source>
</evidence>